<feature type="chain" id="PRO_5032471521" description="sn-glycerol-3-phosphate-binding periplasmic protein UgpB" evidence="7">
    <location>
        <begin position="33"/>
        <end position="438"/>
    </location>
</feature>
<dbReference type="RefSeq" id="WP_185778230.1">
    <property type="nucleotide sequence ID" value="NZ_JACJUU010000001.1"/>
</dbReference>
<evidence type="ECO:0000256" key="7">
    <source>
        <dbReference type="SAM" id="SignalP"/>
    </source>
</evidence>
<keyword evidence="9" id="KW-1185">Reference proteome</keyword>
<comment type="similarity">
    <text evidence="2">Belongs to the bacterial solute-binding protein 1 family.</text>
</comment>
<dbReference type="PANTHER" id="PTHR43649">
    <property type="entry name" value="ARABINOSE-BINDING PROTEIN-RELATED"/>
    <property type="match status" value="1"/>
</dbReference>
<evidence type="ECO:0000256" key="3">
    <source>
        <dbReference type="ARBA" id="ARBA00011557"/>
    </source>
</evidence>
<dbReference type="Pfam" id="PF13416">
    <property type="entry name" value="SBP_bac_8"/>
    <property type="match status" value="1"/>
</dbReference>
<name>A0A842HLH9_9BURK</name>
<proteinExistence type="inferred from homology"/>
<reference evidence="8 9" key="1">
    <citation type="submission" date="2020-08" db="EMBL/GenBank/DDBJ databases">
        <title>Paraeoetvoesia sp. YC-7-48 draft genome sequence.</title>
        <authorList>
            <person name="Yao L."/>
        </authorList>
    </citation>
    <scope>NUCLEOTIDE SEQUENCE [LARGE SCALE GENOMIC DNA]</scope>
    <source>
        <strain evidence="9">YC-7-48</strain>
    </source>
</reference>
<dbReference type="PANTHER" id="PTHR43649:SF31">
    <property type="entry name" value="SN-GLYCEROL-3-PHOSPHATE-BINDING PERIPLASMIC PROTEIN UGPB"/>
    <property type="match status" value="1"/>
</dbReference>
<dbReference type="EMBL" id="JACJUU010000001">
    <property type="protein sequence ID" value="MBC2768378.1"/>
    <property type="molecule type" value="Genomic_DNA"/>
</dbReference>
<evidence type="ECO:0000256" key="6">
    <source>
        <dbReference type="ARBA" id="ARBA00022729"/>
    </source>
</evidence>
<evidence type="ECO:0000313" key="9">
    <source>
        <dbReference type="Proteomes" id="UP000545386"/>
    </source>
</evidence>
<gene>
    <name evidence="8" type="ORF">GTU67_00430</name>
</gene>
<evidence type="ECO:0000256" key="5">
    <source>
        <dbReference type="ARBA" id="ARBA00022448"/>
    </source>
</evidence>
<keyword evidence="6 7" id="KW-0732">Signal</keyword>
<dbReference type="Gene3D" id="3.40.190.10">
    <property type="entry name" value="Periplasmic binding protein-like II"/>
    <property type="match status" value="2"/>
</dbReference>
<comment type="subunit">
    <text evidence="3">The complex is composed of two ATP-binding proteins (UgpC), two transmembrane proteins (UgpA and UgpE) and a solute-binding protein (UgpB).</text>
</comment>
<organism evidence="8 9">
    <name type="scientific">Pusillimonas minor</name>
    <dbReference type="NCBI Taxonomy" id="2697024"/>
    <lineage>
        <taxon>Bacteria</taxon>
        <taxon>Pseudomonadati</taxon>
        <taxon>Pseudomonadota</taxon>
        <taxon>Betaproteobacteria</taxon>
        <taxon>Burkholderiales</taxon>
        <taxon>Alcaligenaceae</taxon>
        <taxon>Pusillimonas</taxon>
    </lineage>
</organism>
<dbReference type="InterPro" id="IPR050490">
    <property type="entry name" value="Bact_solute-bd_prot1"/>
</dbReference>
<evidence type="ECO:0000256" key="2">
    <source>
        <dbReference type="ARBA" id="ARBA00008520"/>
    </source>
</evidence>
<keyword evidence="5" id="KW-0813">Transport</keyword>
<dbReference type="GO" id="GO:0042597">
    <property type="term" value="C:periplasmic space"/>
    <property type="evidence" value="ECO:0007669"/>
    <property type="project" value="UniProtKB-SubCell"/>
</dbReference>
<accession>A0A842HLH9</accession>
<protein>
    <recommendedName>
        <fullName evidence="4">sn-glycerol-3-phosphate-binding periplasmic protein UgpB</fullName>
    </recommendedName>
</protein>
<evidence type="ECO:0000313" key="8">
    <source>
        <dbReference type="EMBL" id="MBC2768378.1"/>
    </source>
</evidence>
<comment type="subcellular location">
    <subcellularLocation>
        <location evidence="1">Periplasm</location>
    </subcellularLocation>
</comment>
<evidence type="ECO:0000256" key="1">
    <source>
        <dbReference type="ARBA" id="ARBA00004418"/>
    </source>
</evidence>
<sequence length="438" mass="48851">MTIHRFFRAPASWRATAVAVAVSVLGAGSAHAATDIQVWFSLNEHNHEVFEDLVKKFNRDQDDVKVTLKSFKSPKEIEPELLKQVGAKAKTPHLVQIDDNRDPESLANRSYIMPLHTLLAKYPIKDANWFVAPQNLSMRDAKGRLLAFPYMIDVPVMYYNHEAFKKAGLQPAVPDRSWMGLQDQLVELANKATRYCPATTDQSVSVNLENLAAVNNQFFTAGDNGTKGVPSFSFDITFVRHLSLMISWVRTELLVNPGADPKAIDRFANNECSILMSESSNMGRFIDTRPLSFGVVGLPYYPQVTKQPGNPFLDGTGLWVTSGHADAENKATAQFLAWLTRADNAATWYQKTGFLPLTQQAFAATSNDYYKKLGDWKNLVAVYAKPPTQTARGFKINNYPEIREMFHRKLQEALQGNNPAVTTLTAASSEAAQIMKSK</sequence>
<evidence type="ECO:0000256" key="4">
    <source>
        <dbReference type="ARBA" id="ARBA00017470"/>
    </source>
</evidence>
<dbReference type="Proteomes" id="UP000545386">
    <property type="component" value="Unassembled WGS sequence"/>
</dbReference>
<dbReference type="SUPFAM" id="SSF53850">
    <property type="entry name" value="Periplasmic binding protein-like II"/>
    <property type="match status" value="1"/>
</dbReference>
<dbReference type="AlphaFoldDB" id="A0A842HLH9"/>
<dbReference type="InterPro" id="IPR006059">
    <property type="entry name" value="SBP"/>
</dbReference>
<feature type="signal peptide" evidence="7">
    <location>
        <begin position="1"/>
        <end position="32"/>
    </location>
</feature>
<comment type="caution">
    <text evidence="8">The sequence shown here is derived from an EMBL/GenBank/DDBJ whole genome shotgun (WGS) entry which is preliminary data.</text>
</comment>